<evidence type="ECO:0000256" key="4">
    <source>
        <dbReference type="ARBA" id="ARBA00022801"/>
    </source>
</evidence>
<dbReference type="eggNOG" id="COG2066">
    <property type="taxonomic scope" value="Bacteria"/>
</dbReference>
<comment type="similarity">
    <text evidence="1 6">Belongs to the glutaminase family.</text>
</comment>
<organism evidence="7 8">
    <name type="scientific">Pontibacillus yanchengensis Y32</name>
    <dbReference type="NCBI Taxonomy" id="1385514"/>
    <lineage>
        <taxon>Bacteria</taxon>
        <taxon>Bacillati</taxon>
        <taxon>Bacillota</taxon>
        <taxon>Bacilli</taxon>
        <taxon>Bacillales</taxon>
        <taxon>Bacillaceae</taxon>
        <taxon>Pontibacillus</taxon>
    </lineage>
</organism>
<feature type="binding site" evidence="6">
    <location>
        <position position="194"/>
    </location>
    <ligand>
        <name>substrate</name>
    </ligand>
</feature>
<feature type="binding site" evidence="6">
    <location>
        <position position="264"/>
    </location>
    <ligand>
        <name>substrate</name>
    </ligand>
</feature>
<dbReference type="STRING" id="1385514.N782_06115"/>
<protein>
    <recommendedName>
        <fullName evidence="3 6">Glutaminase</fullName>
        <ecNumber evidence="3 6">3.5.1.2</ecNumber>
    </recommendedName>
</protein>
<dbReference type="NCBIfam" id="TIGR03814">
    <property type="entry name" value="Gln_ase"/>
    <property type="match status" value="1"/>
</dbReference>
<dbReference type="InterPro" id="IPR012338">
    <property type="entry name" value="Beta-lactam/transpept-like"/>
</dbReference>
<proteinExistence type="inferred from homology"/>
<feature type="binding site" evidence="6">
    <location>
        <position position="170"/>
    </location>
    <ligand>
        <name>substrate</name>
    </ligand>
</feature>
<evidence type="ECO:0000256" key="3">
    <source>
        <dbReference type="ARBA" id="ARBA00012918"/>
    </source>
</evidence>
<name>A0A0A2TQA0_9BACI</name>
<dbReference type="EMBL" id="AVBF01000062">
    <property type="protein sequence ID" value="KGP71475.1"/>
    <property type="molecule type" value="Genomic_DNA"/>
</dbReference>
<dbReference type="InterPro" id="IPR015868">
    <property type="entry name" value="Glutaminase"/>
</dbReference>
<dbReference type="GO" id="GO:0006543">
    <property type="term" value="P:L-glutamine catabolic process"/>
    <property type="evidence" value="ECO:0007669"/>
    <property type="project" value="TreeGrafter"/>
</dbReference>
<feature type="binding site" evidence="6">
    <location>
        <position position="163"/>
    </location>
    <ligand>
        <name>substrate</name>
    </ligand>
</feature>
<evidence type="ECO:0000256" key="1">
    <source>
        <dbReference type="ARBA" id="ARBA00011076"/>
    </source>
</evidence>
<dbReference type="AlphaFoldDB" id="A0A0A2TQA0"/>
<dbReference type="Pfam" id="PF04960">
    <property type="entry name" value="Glutaminase"/>
    <property type="match status" value="1"/>
</dbReference>
<dbReference type="HAMAP" id="MF_00313">
    <property type="entry name" value="Glutaminase"/>
    <property type="match status" value="1"/>
</dbReference>
<gene>
    <name evidence="6" type="primary">glsA</name>
    <name evidence="7" type="ORF">N782_06115</name>
</gene>
<feature type="binding site" evidence="6">
    <location>
        <position position="118"/>
    </location>
    <ligand>
        <name>substrate</name>
    </ligand>
</feature>
<keyword evidence="8" id="KW-1185">Reference proteome</keyword>
<dbReference type="GO" id="GO:0004359">
    <property type="term" value="F:glutaminase activity"/>
    <property type="evidence" value="ECO:0007669"/>
    <property type="project" value="UniProtKB-UniRule"/>
</dbReference>
<comment type="catalytic activity">
    <reaction evidence="5 6">
        <text>L-glutamine + H2O = L-glutamate + NH4(+)</text>
        <dbReference type="Rhea" id="RHEA:15889"/>
        <dbReference type="ChEBI" id="CHEBI:15377"/>
        <dbReference type="ChEBI" id="CHEBI:28938"/>
        <dbReference type="ChEBI" id="CHEBI:29985"/>
        <dbReference type="ChEBI" id="CHEBI:58359"/>
        <dbReference type="EC" id="3.5.1.2"/>
    </reaction>
</comment>
<evidence type="ECO:0000256" key="5">
    <source>
        <dbReference type="ARBA" id="ARBA00049534"/>
    </source>
</evidence>
<sequence length="310" mass="33687">MRKKVNQHQLEGWINHVQSFTHLGKVPDYIPALAKQNPENIAISIVHLNGECIKAGNLEHTFTLQSISKVISLALALMDQGEDYVFSKVGMEPTGDPFHSIAKLETSNPSKPLNPMINAGALAVTNMVEGSTPDQKVGRLLSFVHELAGDNSITYDEEVASSEFKTSFLNRSLSFFMKQTGVVEGSVEELLDTYTKQCAIDVNIQQLARIGAVFANEGKDLETGRQIIPQHYARICKTFMVTCGMYDASGSFAIRVGIPAKSGVSGAIMGAHKDLGGIAVFGPALDEKGNSVVGMHLLEMLANREDLFIF</sequence>
<feature type="binding site" evidence="6">
    <location>
        <position position="66"/>
    </location>
    <ligand>
        <name>substrate</name>
    </ligand>
</feature>
<keyword evidence="4 6" id="KW-0378">Hydrolase</keyword>
<dbReference type="FunFam" id="3.40.710.10:FF:000005">
    <property type="entry name" value="Glutaminase"/>
    <property type="match status" value="1"/>
</dbReference>
<dbReference type="GO" id="GO:0006537">
    <property type="term" value="P:glutamate biosynthetic process"/>
    <property type="evidence" value="ECO:0007669"/>
    <property type="project" value="TreeGrafter"/>
</dbReference>
<dbReference type="Proteomes" id="UP000030147">
    <property type="component" value="Unassembled WGS sequence"/>
</dbReference>
<dbReference type="PANTHER" id="PTHR12544">
    <property type="entry name" value="GLUTAMINASE"/>
    <property type="match status" value="1"/>
</dbReference>
<dbReference type="Gene3D" id="1.10.1500.10">
    <property type="match status" value="1"/>
</dbReference>
<evidence type="ECO:0000256" key="6">
    <source>
        <dbReference type="HAMAP-Rule" id="MF_00313"/>
    </source>
</evidence>
<dbReference type="EC" id="3.5.1.2" evidence="3 6"/>
<dbReference type="SUPFAM" id="SSF56601">
    <property type="entry name" value="beta-lactamase/transpeptidase-like"/>
    <property type="match status" value="1"/>
</dbReference>
<comment type="subunit">
    <text evidence="2 6">Homotetramer.</text>
</comment>
<dbReference type="Gene3D" id="3.40.710.10">
    <property type="entry name" value="DD-peptidase/beta-lactamase superfamily"/>
    <property type="match status" value="1"/>
</dbReference>
<dbReference type="RefSeq" id="WP_036822888.1">
    <property type="nucleotide sequence ID" value="NZ_AVBF01000062.1"/>
</dbReference>
<feature type="binding site" evidence="6">
    <location>
        <position position="246"/>
    </location>
    <ligand>
        <name>substrate</name>
    </ligand>
</feature>
<reference evidence="7 8" key="1">
    <citation type="journal article" date="2015" name="Stand. Genomic Sci.">
        <title>High quality draft genome sequence of the moderately halophilic bacterium Pontibacillus yanchengensis Y32(T) and comparison among Pontibacillus genomes.</title>
        <authorList>
            <person name="Huang J."/>
            <person name="Qiao Z.X."/>
            <person name="Tang J.W."/>
            <person name="Wang G."/>
        </authorList>
    </citation>
    <scope>NUCLEOTIDE SEQUENCE [LARGE SCALE GENOMIC DNA]</scope>
    <source>
        <strain evidence="7 8">Y32</strain>
    </source>
</reference>
<dbReference type="PANTHER" id="PTHR12544:SF29">
    <property type="entry name" value="GLUTAMINASE"/>
    <property type="match status" value="1"/>
</dbReference>
<evidence type="ECO:0000313" key="7">
    <source>
        <dbReference type="EMBL" id="KGP71475.1"/>
    </source>
</evidence>
<evidence type="ECO:0000256" key="2">
    <source>
        <dbReference type="ARBA" id="ARBA00011881"/>
    </source>
</evidence>
<accession>A0A0A2TQA0</accession>
<keyword evidence="6" id="KW-0007">Acetylation</keyword>
<evidence type="ECO:0000313" key="8">
    <source>
        <dbReference type="Proteomes" id="UP000030147"/>
    </source>
</evidence>
<comment type="caution">
    <text evidence="7">The sequence shown here is derived from an EMBL/GenBank/DDBJ whole genome shotgun (WGS) entry which is preliminary data.</text>
</comment>